<gene>
    <name evidence="2" type="ORF">KKR91_07775</name>
</gene>
<feature type="compositionally biased region" description="Polar residues" evidence="1">
    <location>
        <begin position="152"/>
        <end position="162"/>
    </location>
</feature>
<dbReference type="KEGG" id="ajg:KKR91_07775"/>
<reference evidence="2 3" key="1">
    <citation type="submission" date="2021-05" db="EMBL/GenBank/DDBJ databases">
        <title>Novel species in genus Arthrobacter.</title>
        <authorList>
            <person name="Zhang G."/>
        </authorList>
    </citation>
    <scope>NUCLEOTIDE SEQUENCE [LARGE SCALE GENOMIC DNA]</scope>
    <source>
        <strain evidence="3">zg-ZUI227</strain>
    </source>
</reference>
<dbReference type="EMBL" id="CP076022">
    <property type="protein sequence ID" value="QWC11435.1"/>
    <property type="molecule type" value="Genomic_DNA"/>
</dbReference>
<evidence type="ECO:0000256" key="1">
    <source>
        <dbReference type="SAM" id="MobiDB-lite"/>
    </source>
</evidence>
<evidence type="ECO:0000313" key="2">
    <source>
        <dbReference type="EMBL" id="QWC11435.1"/>
    </source>
</evidence>
<name>A0A975R0Z1_9MICC</name>
<dbReference type="RefSeq" id="WP_210228402.1">
    <property type="nucleotide sequence ID" value="NZ_CP076022.1"/>
</dbReference>
<protein>
    <submittedName>
        <fullName evidence="2">Uncharacterized protein</fullName>
    </submittedName>
</protein>
<keyword evidence="3" id="KW-1185">Reference proteome</keyword>
<dbReference type="AlphaFoldDB" id="A0A975R0Z1"/>
<proteinExistence type="predicted"/>
<organism evidence="2 3">
    <name type="scientific">Arthrobacter jiangjiafuii</name>
    <dbReference type="NCBI Taxonomy" id="2817475"/>
    <lineage>
        <taxon>Bacteria</taxon>
        <taxon>Bacillati</taxon>
        <taxon>Actinomycetota</taxon>
        <taxon>Actinomycetes</taxon>
        <taxon>Micrococcales</taxon>
        <taxon>Micrococcaceae</taxon>
        <taxon>Arthrobacter</taxon>
    </lineage>
</organism>
<evidence type="ECO:0000313" key="3">
    <source>
        <dbReference type="Proteomes" id="UP000676885"/>
    </source>
</evidence>
<accession>A0A975R0Z1</accession>
<sequence>METLTGTPWSALANWGSEGWEAGALPHIIVTAAKQTDAEGPLFGYGLYNEGATETHWFRSQAVCHEAITEAVFDFWKSGQSRGPEDLPEAAAELPSRYRKPYFGWIPGREPSSSPPAGPRPRKHARPSLSGGVPGMKKSRIQPDAALLHSRISGNSPSGGSV</sequence>
<feature type="region of interest" description="Disordered" evidence="1">
    <location>
        <begin position="105"/>
        <end position="162"/>
    </location>
</feature>
<dbReference type="Proteomes" id="UP000676885">
    <property type="component" value="Chromosome"/>
</dbReference>